<evidence type="ECO:0000313" key="3">
    <source>
        <dbReference type="Proteomes" id="UP001620295"/>
    </source>
</evidence>
<gene>
    <name evidence="2" type="ORF">ACI2L5_23995</name>
</gene>
<protein>
    <submittedName>
        <fullName evidence="2">Calcium-binding protein</fullName>
    </submittedName>
</protein>
<sequence>MRKRTTFAMLAAATALGGLAAPAAQAAKMDGSGDTTITDVTVDGAGKIAVGTTDAKTFKVAVVAKDDSGIKRAELYLDGPSYGYLQPDAKVTCVASATDATTSTCTGTFTIDPEVDFADNTPAGTWYVNAWVDGKDGDYFTNDQAGSFTVQRLSKLTVDASPEPVKKGKPLTVTGALTRANWETGVYSGYTNQPAQLQFRKRDSDTYTTLKTVNTGSRGALNTTVTATEDGWYRWTFAGTSTTPPATAGGDFIDVQ</sequence>
<comment type="caution">
    <text evidence="2">The sequence shown here is derived from an EMBL/GenBank/DDBJ whole genome shotgun (WGS) entry which is preliminary data.</text>
</comment>
<evidence type="ECO:0000313" key="2">
    <source>
        <dbReference type="EMBL" id="MFK4267975.1"/>
    </source>
</evidence>
<reference evidence="2 3" key="1">
    <citation type="submission" date="2024-11" db="EMBL/GenBank/DDBJ databases">
        <title>The Natural Products Discovery Center: Release of the First 8490 Sequenced Strains for Exploring Actinobacteria Biosynthetic Diversity.</title>
        <authorList>
            <person name="Kalkreuter E."/>
            <person name="Kautsar S.A."/>
            <person name="Yang D."/>
            <person name="Bader C.D."/>
            <person name="Teijaro C.N."/>
            <person name="Fluegel L."/>
            <person name="Davis C.M."/>
            <person name="Simpson J.R."/>
            <person name="Lauterbach L."/>
            <person name="Steele A.D."/>
            <person name="Gui C."/>
            <person name="Meng S."/>
            <person name="Li G."/>
            <person name="Viehrig K."/>
            <person name="Ye F."/>
            <person name="Su P."/>
            <person name="Kiefer A.F."/>
            <person name="Nichols A."/>
            <person name="Cepeda A.J."/>
            <person name="Yan W."/>
            <person name="Fan B."/>
            <person name="Jiang Y."/>
            <person name="Adhikari A."/>
            <person name="Zheng C.-J."/>
            <person name="Schuster L."/>
            <person name="Cowan T.M."/>
            <person name="Smanski M.J."/>
            <person name="Chevrette M.G."/>
            <person name="De Carvalho L.P.S."/>
            <person name="Shen B."/>
        </authorList>
    </citation>
    <scope>NUCLEOTIDE SEQUENCE [LARGE SCALE GENOMIC DNA]</scope>
    <source>
        <strain evidence="2 3">NPDC020863</strain>
    </source>
</reference>
<dbReference type="RefSeq" id="WP_358629951.1">
    <property type="nucleotide sequence ID" value="NZ_JBFAEV010000002.1"/>
</dbReference>
<dbReference type="EMBL" id="JBJDQH010000008">
    <property type="protein sequence ID" value="MFK4267975.1"/>
    <property type="molecule type" value="Genomic_DNA"/>
</dbReference>
<dbReference type="Proteomes" id="UP001620295">
    <property type="component" value="Unassembled WGS sequence"/>
</dbReference>
<evidence type="ECO:0000256" key="1">
    <source>
        <dbReference type="SAM" id="SignalP"/>
    </source>
</evidence>
<proteinExistence type="predicted"/>
<name>A0ABW8LSG2_9ACTN</name>
<feature type="chain" id="PRO_5046677636" evidence="1">
    <location>
        <begin position="27"/>
        <end position="256"/>
    </location>
</feature>
<accession>A0ABW8LSG2</accession>
<organism evidence="2 3">
    <name type="scientific">Streptomyces milbemycinicus</name>
    <dbReference type="NCBI Taxonomy" id="476552"/>
    <lineage>
        <taxon>Bacteria</taxon>
        <taxon>Bacillati</taxon>
        <taxon>Actinomycetota</taxon>
        <taxon>Actinomycetes</taxon>
        <taxon>Kitasatosporales</taxon>
        <taxon>Streptomycetaceae</taxon>
        <taxon>Streptomyces</taxon>
    </lineage>
</organism>
<feature type="signal peptide" evidence="1">
    <location>
        <begin position="1"/>
        <end position="26"/>
    </location>
</feature>
<keyword evidence="1" id="KW-0732">Signal</keyword>
<keyword evidence="3" id="KW-1185">Reference proteome</keyword>